<dbReference type="InterPro" id="IPR000361">
    <property type="entry name" value="ATAP_core_dom"/>
</dbReference>
<evidence type="ECO:0000313" key="3">
    <source>
        <dbReference type="EMBL" id="BBF93240.1"/>
    </source>
</evidence>
<dbReference type="OrthoDB" id="9801228at2"/>
<dbReference type="GO" id="GO:0016226">
    <property type="term" value="P:iron-sulfur cluster assembly"/>
    <property type="evidence" value="ECO:0007669"/>
    <property type="project" value="InterPro"/>
</dbReference>
<dbReference type="RefSeq" id="WP_126399770.1">
    <property type="nucleotide sequence ID" value="NZ_AP018907.1"/>
</dbReference>
<name>A0A348G107_9HYPH</name>
<dbReference type="Proteomes" id="UP000266934">
    <property type="component" value="Chromosome"/>
</dbReference>
<dbReference type="GO" id="GO:0051537">
    <property type="term" value="F:2 iron, 2 sulfur cluster binding"/>
    <property type="evidence" value="ECO:0007669"/>
    <property type="project" value="TreeGrafter"/>
</dbReference>
<dbReference type="GO" id="GO:0005737">
    <property type="term" value="C:cytoplasm"/>
    <property type="evidence" value="ECO:0007669"/>
    <property type="project" value="TreeGrafter"/>
</dbReference>
<keyword evidence="4" id="KW-1185">Reference proteome</keyword>
<reference evidence="3 4" key="1">
    <citation type="submission" date="2018-08" db="EMBL/GenBank/DDBJ databases">
        <title>Complete genome sequencing of Blastochloris tepida GI.</title>
        <authorList>
            <person name="Tsukatani Y."/>
            <person name="Mori H."/>
        </authorList>
    </citation>
    <scope>NUCLEOTIDE SEQUENCE [LARGE SCALE GENOMIC DNA]</scope>
    <source>
        <strain evidence="3 4">GI</strain>
    </source>
</reference>
<dbReference type="EMBL" id="AP018907">
    <property type="protein sequence ID" value="BBF93240.1"/>
    <property type="molecule type" value="Genomic_DNA"/>
</dbReference>
<feature type="domain" description="Core" evidence="2">
    <location>
        <begin position="10"/>
        <end position="111"/>
    </location>
</feature>
<dbReference type="Gene3D" id="2.60.300.12">
    <property type="entry name" value="HesB-like domain"/>
    <property type="match status" value="1"/>
</dbReference>
<sequence length="124" mass="13159">MNVRPRLPVLRLTDRAAAQVRNIVEAAETPVAGLRVGVKQGGCAGMSYTVDYATEIRPGDEVVEQGGVKVVVDPSAIMFLLGAEMDYKTDKLSAQFVFNNPNETASCGCGESVSLKPAEERSAA</sequence>
<evidence type="ECO:0000259" key="2">
    <source>
        <dbReference type="Pfam" id="PF01521"/>
    </source>
</evidence>
<dbReference type="InterPro" id="IPR016092">
    <property type="entry name" value="ATAP"/>
</dbReference>
<dbReference type="Pfam" id="PF01521">
    <property type="entry name" value="Fe-S_biosyn"/>
    <property type="match status" value="1"/>
</dbReference>
<organism evidence="3 4">
    <name type="scientific">Blastochloris tepida</name>
    <dbReference type="NCBI Taxonomy" id="2233851"/>
    <lineage>
        <taxon>Bacteria</taxon>
        <taxon>Pseudomonadati</taxon>
        <taxon>Pseudomonadota</taxon>
        <taxon>Alphaproteobacteria</taxon>
        <taxon>Hyphomicrobiales</taxon>
        <taxon>Blastochloridaceae</taxon>
        <taxon>Blastochloris</taxon>
    </lineage>
</organism>
<evidence type="ECO:0000256" key="1">
    <source>
        <dbReference type="ARBA" id="ARBA00006718"/>
    </source>
</evidence>
<protein>
    <recommendedName>
        <fullName evidence="2">Core domain-containing protein</fullName>
    </recommendedName>
</protein>
<dbReference type="InterPro" id="IPR035903">
    <property type="entry name" value="HesB-like_dom_sf"/>
</dbReference>
<dbReference type="AlphaFoldDB" id="A0A348G107"/>
<gene>
    <name evidence="3" type="ORF">BLTE_19250</name>
</gene>
<dbReference type="KEGG" id="blag:BLTE_19250"/>
<dbReference type="PANTHER" id="PTHR10072">
    <property type="entry name" value="IRON-SULFUR CLUSTER ASSEMBLY PROTEIN"/>
    <property type="match status" value="1"/>
</dbReference>
<proteinExistence type="inferred from homology"/>
<dbReference type="SUPFAM" id="SSF89360">
    <property type="entry name" value="HesB-like domain"/>
    <property type="match status" value="1"/>
</dbReference>
<evidence type="ECO:0000313" key="4">
    <source>
        <dbReference type="Proteomes" id="UP000266934"/>
    </source>
</evidence>
<accession>A0A348G107</accession>
<dbReference type="NCBIfam" id="TIGR00049">
    <property type="entry name" value="iron-sulfur cluster assembly accessory protein"/>
    <property type="match status" value="1"/>
</dbReference>
<dbReference type="PANTHER" id="PTHR10072:SF41">
    <property type="entry name" value="IRON-SULFUR CLUSTER ASSEMBLY 1 HOMOLOG, MITOCHONDRIAL"/>
    <property type="match status" value="1"/>
</dbReference>
<dbReference type="InterPro" id="IPR050322">
    <property type="entry name" value="Fe-S_cluster_asmbl/transfer"/>
</dbReference>
<comment type="similarity">
    <text evidence="1">Belongs to the HesB/IscA family.</text>
</comment>